<dbReference type="SMART" id="SM00530">
    <property type="entry name" value="HTH_XRE"/>
    <property type="match status" value="1"/>
</dbReference>
<dbReference type="RefSeq" id="YP_008318448.1">
    <property type="nucleotide sequence ID" value="NC_021856.1"/>
</dbReference>
<dbReference type="EMBL" id="AP013029">
    <property type="protein sequence ID" value="BAN59680.1"/>
    <property type="molecule type" value="Genomic_DNA"/>
</dbReference>
<dbReference type="InterPro" id="IPR001387">
    <property type="entry name" value="Cro/C1-type_HTH"/>
</dbReference>
<dbReference type="PROSITE" id="PS50943">
    <property type="entry name" value="HTH_CROC1"/>
    <property type="match status" value="1"/>
</dbReference>
<reference evidence="2 3" key="1">
    <citation type="submission" date="2013-02" db="EMBL/GenBank/DDBJ databases">
        <title>phiNIT1 genome sequensing.</title>
        <authorList>
            <person name="Ozaki T."/>
            <person name="Kaneko J."/>
        </authorList>
    </citation>
    <scope>NUCLEOTIDE SEQUENCE [LARGE SCALE GENOMIC DNA]</scope>
    <source>
        <strain evidence="2">PhiNIT1</strain>
    </source>
</reference>
<evidence type="ECO:0000313" key="3">
    <source>
        <dbReference type="Proteomes" id="UP000014701"/>
    </source>
</evidence>
<accession>S6BV51</accession>
<dbReference type="SUPFAM" id="SSF47413">
    <property type="entry name" value="lambda repressor-like DNA-binding domains"/>
    <property type="match status" value="1"/>
</dbReference>
<keyword evidence="3" id="KW-1185">Reference proteome</keyword>
<proteinExistence type="predicted"/>
<sequence length="78" mass="8951">MVRRTYDFRVKIKEVLGERGLTQKDLAEMTGIRAAAISEMAQGTRTVINKVHLSKIMDALGLTRIDDIIELHIEEMFY</sequence>
<dbReference type="GeneID" id="16511560"/>
<dbReference type="InterPro" id="IPR010982">
    <property type="entry name" value="Lambda_DNA-bd_dom_sf"/>
</dbReference>
<dbReference type="Gene3D" id="1.10.260.40">
    <property type="entry name" value="lambda repressor-like DNA-binding domains"/>
    <property type="match status" value="1"/>
</dbReference>
<dbReference type="Pfam" id="PF13443">
    <property type="entry name" value="HTH_26"/>
    <property type="match status" value="1"/>
</dbReference>
<organism evidence="2 3">
    <name type="scientific">Bacillus phage phiNIT1</name>
    <dbReference type="NCBI Taxonomy" id="207656"/>
    <lineage>
        <taxon>Viruses</taxon>
        <taxon>Duplodnaviria</taxon>
        <taxon>Heunggongvirae</taxon>
        <taxon>Uroviricota</taxon>
        <taxon>Caudoviricetes</taxon>
        <taxon>Herelleviridae</taxon>
        <taxon>Bastillevirinae</taxon>
        <taxon>Nitunavirus</taxon>
        <taxon>Nitunavirus NIT1</taxon>
    </lineage>
</organism>
<dbReference type="GO" id="GO:0003677">
    <property type="term" value="F:DNA binding"/>
    <property type="evidence" value="ECO:0007669"/>
    <property type="project" value="InterPro"/>
</dbReference>
<dbReference type="KEGG" id="vg:16511560"/>
<feature type="domain" description="HTH cro/C1-type" evidence="1">
    <location>
        <begin position="12"/>
        <end position="68"/>
    </location>
</feature>
<gene>
    <name evidence="2" type="primary">orf78c</name>
</gene>
<name>S6BV51_9CAUD</name>
<dbReference type="OrthoDB" id="26501at10239"/>
<dbReference type="Proteomes" id="UP000014701">
    <property type="component" value="Segment"/>
</dbReference>
<protein>
    <submittedName>
        <fullName evidence="2">XRE family transcriptional regulator</fullName>
    </submittedName>
</protein>
<evidence type="ECO:0000259" key="1">
    <source>
        <dbReference type="PROSITE" id="PS50943"/>
    </source>
</evidence>
<evidence type="ECO:0000313" key="2">
    <source>
        <dbReference type="EMBL" id="BAN59680.1"/>
    </source>
</evidence>
<dbReference type="CDD" id="cd00093">
    <property type="entry name" value="HTH_XRE"/>
    <property type="match status" value="1"/>
</dbReference>